<dbReference type="Gramene" id="TRITD2Av1G212220.2">
    <property type="protein sequence ID" value="TRITD2Av1G212220.2"/>
    <property type="gene ID" value="TRITD2Av1G212220"/>
</dbReference>
<name>A0A9R1NZG9_TRITD</name>
<dbReference type="EMBL" id="LT934113">
    <property type="protein sequence ID" value="VAH33747.1"/>
    <property type="molecule type" value="Genomic_DNA"/>
</dbReference>
<evidence type="ECO:0000313" key="2">
    <source>
        <dbReference type="Proteomes" id="UP000324705"/>
    </source>
</evidence>
<evidence type="ECO:0000313" key="1">
    <source>
        <dbReference type="EMBL" id="VAH33747.1"/>
    </source>
</evidence>
<dbReference type="Proteomes" id="UP000324705">
    <property type="component" value="Chromosome 2A"/>
</dbReference>
<accession>A0A9R1NZG9</accession>
<gene>
    <name evidence="1" type="ORF">TRITD_2Av1G212220</name>
</gene>
<reference evidence="1 2" key="1">
    <citation type="submission" date="2017-09" db="EMBL/GenBank/DDBJ databases">
        <authorList>
            <consortium name="International Durum Wheat Genome Sequencing Consortium (IDWGSC)"/>
            <person name="Milanesi L."/>
        </authorList>
    </citation>
    <scope>NUCLEOTIDE SEQUENCE [LARGE SCALE GENOMIC DNA]</scope>
    <source>
        <strain evidence="2">cv. Svevo</strain>
    </source>
</reference>
<keyword evidence="2" id="KW-1185">Reference proteome</keyword>
<organism evidence="1 2">
    <name type="scientific">Triticum turgidum subsp. durum</name>
    <name type="common">Durum wheat</name>
    <name type="synonym">Triticum durum</name>
    <dbReference type="NCBI Taxonomy" id="4567"/>
    <lineage>
        <taxon>Eukaryota</taxon>
        <taxon>Viridiplantae</taxon>
        <taxon>Streptophyta</taxon>
        <taxon>Embryophyta</taxon>
        <taxon>Tracheophyta</taxon>
        <taxon>Spermatophyta</taxon>
        <taxon>Magnoliopsida</taxon>
        <taxon>Liliopsida</taxon>
        <taxon>Poales</taxon>
        <taxon>Poaceae</taxon>
        <taxon>BOP clade</taxon>
        <taxon>Pooideae</taxon>
        <taxon>Triticodae</taxon>
        <taxon>Triticeae</taxon>
        <taxon>Triticinae</taxon>
        <taxon>Triticum</taxon>
    </lineage>
</organism>
<protein>
    <submittedName>
        <fullName evidence="1">Uncharacterized protein</fullName>
    </submittedName>
</protein>
<sequence>MFHHGVDSQHACRQRRFTMVFVAAVNGLRPRSACWLDTAWWGGGELVVVGRRSSCGKERLPLGMQTAMESIRIDVVEIEVGPAVSLLQFSSPARHILLAMFLMICDPGVTSRIRWLDSHT</sequence>
<dbReference type="AlphaFoldDB" id="A0A9R1NZG9"/>
<proteinExistence type="predicted"/>